<dbReference type="PANTHER" id="PTHR37293:SF5">
    <property type="entry name" value="DNA REPLICATION PROTEIN"/>
    <property type="match status" value="1"/>
</dbReference>
<proteinExistence type="inferred from homology"/>
<comment type="similarity">
    <text evidence="1">Belongs to the DnaB/DnaD family.</text>
</comment>
<dbReference type="AlphaFoldDB" id="A0A1T4QFC2"/>
<keyword evidence="5" id="KW-1185">Reference proteome</keyword>
<dbReference type="Gene3D" id="1.10.10.630">
    <property type="entry name" value="DnaD domain-like"/>
    <property type="match status" value="1"/>
</dbReference>
<dbReference type="PANTHER" id="PTHR37293">
    <property type="entry name" value="PHAGE REPLICATION PROTEIN-RELATED"/>
    <property type="match status" value="1"/>
</dbReference>
<dbReference type="SUPFAM" id="SSF158499">
    <property type="entry name" value="DnaD domain-like"/>
    <property type="match status" value="1"/>
</dbReference>
<reference evidence="5" key="1">
    <citation type="submission" date="2017-02" db="EMBL/GenBank/DDBJ databases">
        <authorList>
            <person name="Varghese N."/>
            <person name="Submissions S."/>
        </authorList>
    </citation>
    <scope>NUCLEOTIDE SEQUENCE [LARGE SCALE GENOMIC DNA]</scope>
    <source>
        <strain evidence="5">DSM 16521</strain>
    </source>
</reference>
<evidence type="ECO:0000256" key="2">
    <source>
        <dbReference type="SAM" id="MobiDB-lite"/>
    </source>
</evidence>
<gene>
    <name evidence="4" type="ORF">SAMN02745885_01627</name>
</gene>
<accession>A0A1T4QFC2</accession>
<dbReference type="RefSeq" id="WP_078665680.1">
    <property type="nucleotide sequence ID" value="NZ_FUXM01000018.1"/>
</dbReference>
<dbReference type="InterPro" id="IPR006343">
    <property type="entry name" value="DnaB/C_C"/>
</dbReference>
<dbReference type="InterPro" id="IPR034829">
    <property type="entry name" value="DnaD-like_sf"/>
</dbReference>
<dbReference type="NCBIfam" id="TIGR01446">
    <property type="entry name" value="DnaD_dom"/>
    <property type="match status" value="1"/>
</dbReference>
<organism evidence="4 5">
    <name type="scientific">Carboxydocella sporoproducens DSM 16521</name>
    <dbReference type="NCBI Taxonomy" id="1121270"/>
    <lineage>
        <taxon>Bacteria</taxon>
        <taxon>Bacillati</taxon>
        <taxon>Bacillota</taxon>
        <taxon>Clostridia</taxon>
        <taxon>Eubacteriales</taxon>
        <taxon>Clostridiales Family XVI. Incertae Sedis</taxon>
        <taxon>Carboxydocella</taxon>
    </lineage>
</organism>
<dbReference type="InterPro" id="IPR053162">
    <property type="entry name" value="DnaD"/>
</dbReference>
<feature type="domain" description="DnaB/C C-terminal" evidence="3">
    <location>
        <begin position="168"/>
        <end position="235"/>
    </location>
</feature>
<name>A0A1T4QFC2_9FIRM</name>
<evidence type="ECO:0000256" key="1">
    <source>
        <dbReference type="ARBA" id="ARBA00093462"/>
    </source>
</evidence>
<evidence type="ECO:0000313" key="4">
    <source>
        <dbReference type="EMBL" id="SKA01928.1"/>
    </source>
</evidence>
<sequence length="271" mass="30671">MNYIKQLNALYDWLQENKLSVSASSLYHTLLMINNRCGWTAWFQRTNQSLCGLIGIDEKTLIRARNELKQKGLIDFKSGNKKGEPTKYKIIDLTGEKDGNIPVNNTKAGIFPVEPPVKPPVKPPVQPPVEPPAIYKLKLKQKHKQEDDDEDDDNKAADGKGFQKLRKVFEDNVHLITPFEAQVLLEWLNRVEPDVVEMAIQEAVKSNARNIRYIEKVLINWHSNGLTTADAVKGYLRDYQDKSKGGKVANAADRGNIVSGDVQRFYARGLD</sequence>
<protein>
    <submittedName>
        <fullName evidence="4">DnaD and phage-associated domain-containing protein</fullName>
    </submittedName>
</protein>
<dbReference type="Pfam" id="PF07261">
    <property type="entry name" value="DnaB_2"/>
    <property type="match status" value="1"/>
</dbReference>
<dbReference type="OrthoDB" id="7365718at2"/>
<dbReference type="Proteomes" id="UP000189933">
    <property type="component" value="Unassembled WGS sequence"/>
</dbReference>
<evidence type="ECO:0000259" key="3">
    <source>
        <dbReference type="Pfam" id="PF07261"/>
    </source>
</evidence>
<dbReference type="EMBL" id="FUXM01000018">
    <property type="protein sequence ID" value="SKA01928.1"/>
    <property type="molecule type" value="Genomic_DNA"/>
</dbReference>
<evidence type="ECO:0000313" key="5">
    <source>
        <dbReference type="Proteomes" id="UP000189933"/>
    </source>
</evidence>
<feature type="region of interest" description="Disordered" evidence="2">
    <location>
        <begin position="139"/>
        <end position="158"/>
    </location>
</feature>